<evidence type="ECO:0000313" key="3">
    <source>
        <dbReference type="Proteomes" id="UP000002640"/>
    </source>
</evidence>
<evidence type="ECO:0000256" key="1">
    <source>
        <dbReference type="SAM" id="MobiDB-lite"/>
    </source>
</evidence>
<dbReference type="AlphaFoldDB" id="G4ZXL5"/>
<dbReference type="Proteomes" id="UP000002640">
    <property type="component" value="Unassembled WGS sequence"/>
</dbReference>
<evidence type="ECO:0000313" key="2">
    <source>
        <dbReference type="EMBL" id="EGZ12578.1"/>
    </source>
</evidence>
<dbReference type="RefSeq" id="XP_009532911.1">
    <property type="nucleotide sequence ID" value="XM_009534616.1"/>
</dbReference>
<feature type="non-terminal residue" evidence="2">
    <location>
        <position position="1"/>
    </location>
</feature>
<dbReference type="EMBL" id="JH159157">
    <property type="protein sequence ID" value="EGZ12578.1"/>
    <property type="molecule type" value="Genomic_DNA"/>
</dbReference>
<reference evidence="2 3" key="1">
    <citation type="journal article" date="2006" name="Science">
        <title>Phytophthora genome sequences uncover evolutionary origins and mechanisms of pathogenesis.</title>
        <authorList>
            <person name="Tyler B.M."/>
            <person name="Tripathy S."/>
            <person name="Zhang X."/>
            <person name="Dehal P."/>
            <person name="Jiang R.H."/>
            <person name="Aerts A."/>
            <person name="Arredondo F.D."/>
            <person name="Baxter L."/>
            <person name="Bensasson D."/>
            <person name="Beynon J.L."/>
            <person name="Chapman J."/>
            <person name="Damasceno C.M."/>
            <person name="Dorrance A.E."/>
            <person name="Dou D."/>
            <person name="Dickerman A.W."/>
            <person name="Dubchak I.L."/>
            <person name="Garbelotto M."/>
            <person name="Gijzen M."/>
            <person name="Gordon S.G."/>
            <person name="Govers F."/>
            <person name="Grunwald N.J."/>
            <person name="Huang W."/>
            <person name="Ivors K.L."/>
            <person name="Jones R.W."/>
            <person name="Kamoun S."/>
            <person name="Krampis K."/>
            <person name="Lamour K.H."/>
            <person name="Lee M.K."/>
            <person name="McDonald W.H."/>
            <person name="Medina M."/>
            <person name="Meijer H.J."/>
            <person name="Nordberg E.K."/>
            <person name="Maclean D.J."/>
            <person name="Ospina-Giraldo M.D."/>
            <person name="Morris P.F."/>
            <person name="Phuntumart V."/>
            <person name="Putnam N.H."/>
            <person name="Rash S."/>
            <person name="Rose J.K."/>
            <person name="Sakihama Y."/>
            <person name="Salamov A.A."/>
            <person name="Savidor A."/>
            <person name="Scheuring C.F."/>
            <person name="Smith B.M."/>
            <person name="Sobral B.W."/>
            <person name="Terry A."/>
            <person name="Torto-Alalibo T.A."/>
            <person name="Win J."/>
            <person name="Xu Z."/>
            <person name="Zhang H."/>
            <person name="Grigoriev I.V."/>
            <person name="Rokhsar D.S."/>
            <person name="Boore J.L."/>
        </authorList>
    </citation>
    <scope>NUCLEOTIDE SEQUENCE [LARGE SCALE GENOMIC DNA]</scope>
    <source>
        <strain evidence="2 3">P6497</strain>
    </source>
</reference>
<feature type="non-terminal residue" evidence="2">
    <location>
        <position position="55"/>
    </location>
</feature>
<accession>G4ZXL5</accession>
<dbReference type="InParanoid" id="G4ZXL5"/>
<protein>
    <submittedName>
        <fullName evidence="2">Uncharacterized protein</fullName>
    </submittedName>
</protein>
<keyword evidence="3" id="KW-1185">Reference proteome</keyword>
<dbReference type="GeneID" id="20650490"/>
<name>G4ZXL5_PHYSP</name>
<feature type="region of interest" description="Disordered" evidence="1">
    <location>
        <begin position="36"/>
        <end position="55"/>
    </location>
</feature>
<gene>
    <name evidence="2" type="ORF">PHYSODRAFT_375211</name>
</gene>
<organism evidence="2 3">
    <name type="scientific">Phytophthora sojae (strain P6497)</name>
    <name type="common">Soybean stem and root rot agent</name>
    <name type="synonym">Phytophthora megasperma f. sp. glycines</name>
    <dbReference type="NCBI Taxonomy" id="1094619"/>
    <lineage>
        <taxon>Eukaryota</taxon>
        <taxon>Sar</taxon>
        <taxon>Stramenopiles</taxon>
        <taxon>Oomycota</taxon>
        <taxon>Peronosporomycetes</taxon>
        <taxon>Peronosporales</taxon>
        <taxon>Peronosporaceae</taxon>
        <taxon>Phytophthora</taxon>
    </lineage>
</organism>
<sequence>GKFHVLPREFSCPSLDPLGAWMLWWFGNPKLNYPPYKGIPSDDLDTSQKKATLSE</sequence>
<dbReference type="KEGG" id="psoj:PHYSODRAFT_375211"/>
<proteinExistence type="predicted"/>